<evidence type="ECO:0000313" key="2">
    <source>
        <dbReference type="EMBL" id="CUV09380.1"/>
    </source>
</evidence>
<comment type="similarity">
    <text evidence="1">Belongs to the BolA/IbaG family.</text>
</comment>
<dbReference type="EMBL" id="FAXC01000232">
    <property type="protein sequence ID" value="CUV09380.1"/>
    <property type="molecule type" value="Genomic_DNA"/>
</dbReference>
<reference evidence="2" key="1">
    <citation type="submission" date="2015-10" db="EMBL/GenBank/DDBJ databases">
        <authorList>
            <person name="Gilbert D.G."/>
        </authorList>
    </citation>
    <scope>NUCLEOTIDE SEQUENCE</scope>
</reference>
<evidence type="ECO:0000256" key="1">
    <source>
        <dbReference type="ARBA" id="ARBA00005578"/>
    </source>
</evidence>
<dbReference type="Gene3D" id="3.30.300.90">
    <property type="entry name" value="BolA-like"/>
    <property type="match status" value="1"/>
</dbReference>
<dbReference type="InterPro" id="IPR050961">
    <property type="entry name" value="BolA/IbaG_stress_morph_reg"/>
</dbReference>
<dbReference type="PANTHER" id="PTHR46229:SF2">
    <property type="entry name" value="BOLA-LIKE PROTEIN 1"/>
    <property type="match status" value="1"/>
</dbReference>
<protein>
    <submittedName>
        <fullName evidence="2">YrbA protein</fullName>
    </submittedName>
</protein>
<name>A0A160VFG0_9ZZZZ</name>
<dbReference type="PANTHER" id="PTHR46229">
    <property type="entry name" value="BOLA TRANSCRIPTION REGULATOR"/>
    <property type="match status" value="1"/>
</dbReference>
<gene>
    <name evidence="2" type="ORF">MGWOODY_Mmi1193</name>
</gene>
<dbReference type="InterPro" id="IPR002634">
    <property type="entry name" value="BolA"/>
</dbReference>
<organism evidence="2">
    <name type="scientific">hydrothermal vent metagenome</name>
    <dbReference type="NCBI Taxonomy" id="652676"/>
    <lineage>
        <taxon>unclassified sequences</taxon>
        <taxon>metagenomes</taxon>
        <taxon>ecological metagenomes</taxon>
    </lineage>
</organism>
<proteinExistence type="inferred from homology"/>
<dbReference type="AlphaFoldDB" id="A0A160VFG0"/>
<accession>A0A160VFG0</accession>
<dbReference type="SUPFAM" id="SSF82657">
    <property type="entry name" value="BolA-like"/>
    <property type="match status" value="1"/>
</dbReference>
<dbReference type="PIRSF" id="PIRSF003113">
    <property type="entry name" value="BolA"/>
    <property type="match status" value="1"/>
</dbReference>
<sequence length="84" mass="9309">MEANKVKELITAGLTVSHVEVADTTGTGDHFSAVVVSDDFKELSLVEQHQLVYKTLGNHLTNEIHALQLKTFSKSAWEKTNLED</sequence>
<dbReference type="Pfam" id="PF01722">
    <property type="entry name" value="BolA"/>
    <property type="match status" value="1"/>
</dbReference>
<dbReference type="InterPro" id="IPR036065">
    <property type="entry name" value="BolA-like_sf"/>
</dbReference>